<organism evidence="3 4">
    <name type="scientific">Vitrella brassicaformis (strain CCMP3155)</name>
    <dbReference type="NCBI Taxonomy" id="1169540"/>
    <lineage>
        <taxon>Eukaryota</taxon>
        <taxon>Sar</taxon>
        <taxon>Alveolata</taxon>
        <taxon>Colpodellida</taxon>
        <taxon>Vitrellaceae</taxon>
        <taxon>Vitrella</taxon>
    </lineage>
</organism>
<proteinExistence type="predicted"/>
<dbReference type="Proteomes" id="UP000041254">
    <property type="component" value="Unassembled WGS sequence"/>
</dbReference>
<gene>
    <name evidence="3" type="ORF">Vbra_18564</name>
</gene>
<sequence>MRTTANPNYVAHASSSMLDGSCFSGEVLDHFARREEELLLRNQELDRKKEQTVLDAERLLESVGTAAAAPHPSLTLRHDSTDPSPPPSQHHIHTHIHTHAPEPPVADPSAPGLESQLPSDLGIDVDIDGPSPFLEGQSKTNTVVQRGSRPAARGDDTSAGGGGGGLSSASTRALTHQGYSRAMSGREEDEGGSSGRGAVGGVGRSGSSVIASAGAMSVGAKVGSITTTSVAASGQGGGGSVRGKEERVIDDVFINTHVPMGGDVTTLHATIRLQKARILSLQEELQRRTQELGTHRHELVSCQEEAKGLRDDVKKLQRQTQHLETNLEKNIKKNDDFSQRLSSTESMLADVRREKEQLRTQLRKADVEVGGKEKRLGRLQEELDKYRSQLRDKRTDDRERASADRQTVDRLMAEVKKLERQRGELVSVFKKQAKLIDNLKRQKIHMEAARVLGFTEEEFYRLLDLDEQLPRAAPAPAPAPAAAASSSSASGRASGPVAAPRVARKRPPGAADGGGERGEGQETTE</sequence>
<dbReference type="Gene3D" id="1.10.287.1490">
    <property type="match status" value="1"/>
</dbReference>
<accession>A0A0G4GS56</accession>
<dbReference type="AlphaFoldDB" id="A0A0G4GS56"/>
<evidence type="ECO:0000256" key="1">
    <source>
        <dbReference type="SAM" id="Coils"/>
    </source>
</evidence>
<dbReference type="PANTHER" id="PTHR23313">
    <property type="entry name" value="TSEC1-RELATED"/>
    <property type="match status" value="1"/>
</dbReference>
<dbReference type="OrthoDB" id="436069at2759"/>
<feature type="region of interest" description="Disordered" evidence="2">
    <location>
        <begin position="473"/>
        <end position="525"/>
    </location>
</feature>
<feature type="coiled-coil region" evidence="1">
    <location>
        <begin position="271"/>
        <end position="428"/>
    </location>
</feature>
<dbReference type="EMBL" id="CDMY01000781">
    <property type="protein sequence ID" value="CEM33433.1"/>
    <property type="molecule type" value="Genomic_DNA"/>
</dbReference>
<feature type="region of interest" description="Disordered" evidence="2">
    <location>
        <begin position="67"/>
        <end position="202"/>
    </location>
</feature>
<name>A0A0G4GS56_VITBC</name>
<dbReference type="OMA" id="DVFINTH"/>
<feature type="compositionally biased region" description="Low complexity" evidence="2">
    <location>
        <begin position="480"/>
        <end position="500"/>
    </location>
</feature>
<dbReference type="PANTHER" id="PTHR23313:SF0">
    <property type="entry name" value="TESTIS-EXPRESSED PROTEIN 9"/>
    <property type="match status" value="1"/>
</dbReference>
<keyword evidence="1" id="KW-0175">Coiled coil</keyword>
<feature type="compositionally biased region" description="Gly residues" evidence="2">
    <location>
        <begin position="192"/>
        <end position="202"/>
    </location>
</feature>
<feature type="compositionally biased region" description="Basic and acidic residues" evidence="2">
    <location>
        <begin position="514"/>
        <end position="525"/>
    </location>
</feature>
<evidence type="ECO:0000313" key="3">
    <source>
        <dbReference type="EMBL" id="CEM33433.1"/>
    </source>
</evidence>
<keyword evidence="4" id="KW-1185">Reference proteome</keyword>
<evidence type="ECO:0000256" key="2">
    <source>
        <dbReference type="SAM" id="MobiDB-lite"/>
    </source>
</evidence>
<reference evidence="3 4" key="1">
    <citation type="submission" date="2014-11" db="EMBL/GenBank/DDBJ databases">
        <authorList>
            <person name="Zhu J."/>
            <person name="Qi W."/>
            <person name="Song R."/>
        </authorList>
    </citation>
    <scope>NUCLEOTIDE SEQUENCE [LARGE SCALE GENOMIC DNA]</scope>
</reference>
<protein>
    <submittedName>
        <fullName evidence="3">Uncharacterized protein</fullName>
    </submittedName>
</protein>
<evidence type="ECO:0000313" key="4">
    <source>
        <dbReference type="Proteomes" id="UP000041254"/>
    </source>
</evidence>
<dbReference type="InParanoid" id="A0A0G4GS56"/>
<dbReference type="VEuPathDB" id="CryptoDB:Vbra_18564"/>